<accession>A0AAD5U2K3</accession>
<comment type="similarity">
    <text evidence="2">Belongs to the NRDE2 family.</text>
</comment>
<organism evidence="5 6">
    <name type="scientific">Clydaea vesicula</name>
    <dbReference type="NCBI Taxonomy" id="447962"/>
    <lineage>
        <taxon>Eukaryota</taxon>
        <taxon>Fungi</taxon>
        <taxon>Fungi incertae sedis</taxon>
        <taxon>Chytridiomycota</taxon>
        <taxon>Chytridiomycota incertae sedis</taxon>
        <taxon>Chytridiomycetes</taxon>
        <taxon>Lobulomycetales</taxon>
        <taxon>Lobulomycetaceae</taxon>
        <taxon>Clydaea</taxon>
    </lineage>
</organism>
<dbReference type="PANTHER" id="PTHR13471">
    <property type="entry name" value="TETRATRICOPEPTIDE-LIKE HELICAL"/>
    <property type="match status" value="1"/>
</dbReference>
<dbReference type="AlphaFoldDB" id="A0AAD5U2K3"/>
<evidence type="ECO:0000313" key="6">
    <source>
        <dbReference type="Proteomes" id="UP001211065"/>
    </source>
</evidence>
<comment type="caution">
    <text evidence="5">The sequence shown here is derived from an EMBL/GenBank/DDBJ whole genome shotgun (WGS) entry which is preliminary data.</text>
</comment>
<dbReference type="InterPro" id="IPR013633">
    <property type="entry name" value="NRDE-2"/>
</dbReference>
<feature type="compositionally biased region" description="Polar residues" evidence="4">
    <location>
        <begin position="33"/>
        <end position="43"/>
    </location>
</feature>
<evidence type="ECO:0000256" key="1">
    <source>
        <dbReference type="ARBA" id="ARBA00004123"/>
    </source>
</evidence>
<gene>
    <name evidence="5" type="primary">NRDE2</name>
    <name evidence="5" type="ORF">HK099_003946</name>
</gene>
<evidence type="ECO:0000256" key="3">
    <source>
        <dbReference type="ARBA" id="ARBA00023242"/>
    </source>
</evidence>
<dbReference type="EMBL" id="JADGJW010000268">
    <property type="protein sequence ID" value="KAJ3220855.1"/>
    <property type="molecule type" value="Genomic_DNA"/>
</dbReference>
<protein>
    <submittedName>
        <fullName evidence="5">Protein nrde2</fullName>
    </submittedName>
</protein>
<evidence type="ECO:0000256" key="4">
    <source>
        <dbReference type="SAM" id="MobiDB-lite"/>
    </source>
</evidence>
<evidence type="ECO:0000313" key="5">
    <source>
        <dbReference type="EMBL" id="KAJ3220855.1"/>
    </source>
</evidence>
<dbReference type="Proteomes" id="UP001211065">
    <property type="component" value="Unassembled WGS sequence"/>
</dbReference>
<dbReference type="InterPro" id="IPR011990">
    <property type="entry name" value="TPR-like_helical_dom_sf"/>
</dbReference>
<keyword evidence="3" id="KW-0539">Nucleus</keyword>
<dbReference type="SUPFAM" id="SSF48452">
    <property type="entry name" value="TPR-like"/>
    <property type="match status" value="1"/>
</dbReference>
<keyword evidence="6" id="KW-1185">Reference proteome</keyword>
<dbReference type="PANTHER" id="PTHR13471:SF0">
    <property type="entry name" value="NUCLEAR EXOSOME REGULATOR NRDE2"/>
    <property type="match status" value="1"/>
</dbReference>
<comment type="subcellular location">
    <subcellularLocation>
        <location evidence="1">Nucleus</location>
    </subcellularLocation>
</comment>
<reference evidence="5" key="1">
    <citation type="submission" date="2020-05" db="EMBL/GenBank/DDBJ databases">
        <title>Phylogenomic resolution of chytrid fungi.</title>
        <authorList>
            <person name="Stajich J.E."/>
            <person name="Amses K."/>
            <person name="Simmons R."/>
            <person name="Seto K."/>
            <person name="Myers J."/>
            <person name="Bonds A."/>
            <person name="Quandt C.A."/>
            <person name="Barry K."/>
            <person name="Liu P."/>
            <person name="Grigoriev I."/>
            <person name="Longcore J.E."/>
            <person name="James T.Y."/>
        </authorList>
    </citation>
    <scope>NUCLEOTIDE SEQUENCE</scope>
    <source>
        <strain evidence="5">JEL0476</strain>
    </source>
</reference>
<feature type="region of interest" description="Disordered" evidence="4">
    <location>
        <begin position="1"/>
        <end position="65"/>
    </location>
</feature>
<feature type="compositionally biased region" description="Low complexity" evidence="4">
    <location>
        <begin position="7"/>
        <end position="20"/>
    </location>
</feature>
<dbReference type="GO" id="GO:0071013">
    <property type="term" value="C:catalytic step 2 spliceosome"/>
    <property type="evidence" value="ECO:0007669"/>
    <property type="project" value="TreeGrafter"/>
</dbReference>
<sequence length="944" mass="110967">MSSFDRFNSQNNKFSSFQSSIPVTSENKEESKSLTSNNFPITDSTDEIATQKKKRKISKESKKSKKSKKVKADKEVFVYDPWSYDKKGDKQMLIYQSVYKPPSYKRISHFILGQNQNLKLKNRVIDFQKNAKGFTLSVDNKKSVGQIDIYKELKKSFAQPGYNFKTMLNEEQKIKLKNTYLAESNGFIPLTDDAYFEKNDFDNEPISFSSDTIFTQKIAEFTRELDKTPRNLKLWIEYINYQDELLNLGSSAQKKAKAKIKFLISEKKLSIFEKALKIFPDEDVLLDPYLTTCQEIMDDKELLMKWDEILRINKNNLLLIVKYIKFRQSNFQSFSFSDILDVYTESLEKISSIECFEQEKVQRKELTLVFVISKACYFMAQAGYIERAIATFQAIIEFTCFPPPAFAKYSLKQKSDCFESYWESEVPRFGESGSLGWSECFLKDFEAAFVEEPKIEHLYDHKSEYFNWGHVELLEEYYKWNPQRTESSETQDVEDPFRCVVFEDVSKFLFLLTLKQSKLKLINNFIQFLLGGLFRLNLNNLDNACEDFDEKSNNLSFLQDQEFLGWQRDSTKCPLVNLFHDQQFSKEDSHFDFNFPFHTTNFNLTNYFTETNFSPEFGNKEDVMFITGIGRHWIDFLKRVLLQSSLFEKDSEALLLLLRLESLTNLKSAKKLAKSWLKKQNQNLILWNAYARLEARKVYATALNFVDFNYPGKDIDLLFYSYAELEFNGDRPNSALSILSSYAEKMPPPPVEEDDSNINIRPTRILKVQKLFNSLYEGKREKENESLVITLSMNAMFEFIVNGVEKCFNFCTSKLKELKKYSTKEKFMQNFLILLKFIYEPELRAVNRNATCNQALLREIGWDLIHKFPQNNEFLKFFCWNERKFKIDNKVNLYFERSLNEGNNNGIGQSHLNWIFFIAWNLKKGLFNNNLVRGIFDNAIESNW</sequence>
<proteinExistence type="inferred from homology"/>
<dbReference type="GO" id="GO:0031048">
    <property type="term" value="P:regulatory ncRNA-mediated heterochromatin formation"/>
    <property type="evidence" value="ECO:0007669"/>
    <property type="project" value="TreeGrafter"/>
</dbReference>
<dbReference type="Gene3D" id="1.25.40.10">
    <property type="entry name" value="Tetratricopeptide repeat domain"/>
    <property type="match status" value="1"/>
</dbReference>
<feature type="compositionally biased region" description="Basic residues" evidence="4">
    <location>
        <begin position="51"/>
        <end position="65"/>
    </location>
</feature>
<evidence type="ECO:0000256" key="2">
    <source>
        <dbReference type="ARBA" id="ARBA00009265"/>
    </source>
</evidence>
<name>A0AAD5U2K3_9FUNG</name>
<dbReference type="Pfam" id="PF08424">
    <property type="entry name" value="NRDE-2"/>
    <property type="match status" value="1"/>
</dbReference>
<dbReference type="GO" id="GO:1902369">
    <property type="term" value="P:negative regulation of RNA catabolic process"/>
    <property type="evidence" value="ECO:0007669"/>
    <property type="project" value="TreeGrafter"/>
</dbReference>